<keyword evidence="1" id="KW-0812">Transmembrane</keyword>
<evidence type="ECO:0000256" key="1">
    <source>
        <dbReference type="SAM" id="Phobius"/>
    </source>
</evidence>
<dbReference type="AlphaFoldDB" id="A0A915K645"/>
<dbReference type="PANTHER" id="PTHR11909">
    <property type="entry name" value="CASEIN KINASE-RELATED"/>
    <property type="match status" value="1"/>
</dbReference>
<dbReference type="GO" id="GO:0004672">
    <property type="term" value="F:protein kinase activity"/>
    <property type="evidence" value="ECO:0007669"/>
    <property type="project" value="InterPro"/>
</dbReference>
<dbReference type="Proteomes" id="UP000887565">
    <property type="component" value="Unplaced"/>
</dbReference>
<reference evidence="4" key="1">
    <citation type="submission" date="2022-11" db="UniProtKB">
        <authorList>
            <consortium name="WormBaseParasite"/>
        </authorList>
    </citation>
    <scope>IDENTIFICATION</scope>
</reference>
<keyword evidence="1" id="KW-0472">Membrane</keyword>
<dbReference type="GO" id="GO:0005524">
    <property type="term" value="F:ATP binding"/>
    <property type="evidence" value="ECO:0007669"/>
    <property type="project" value="InterPro"/>
</dbReference>
<evidence type="ECO:0000313" key="4">
    <source>
        <dbReference type="WBParaSite" id="nRc.2.0.1.t33342-RA"/>
    </source>
</evidence>
<feature type="domain" description="Protein kinase" evidence="2">
    <location>
        <begin position="1"/>
        <end position="203"/>
    </location>
</feature>
<sequence length="203" mass="23048">MTLLGPSLVALADLCPKSAFTGPTMANIAKQTIEALQFLHNAGFLHRYSLSFFVTLSFNFHISYSAAIIFVVFAFFFLRDIKPANFVTGLGVQKHEIFMVDYGFARRFLDDDGRRLPPRARAPFRGTSPYASINTYECKEQAPADDLWSLFYMLVDLRTGTLPWTKFPNHRQIDVKYEQLVARMQSLGEPVIVFAADVRHLAK</sequence>
<name>A0A915K645_ROMCU</name>
<keyword evidence="3" id="KW-1185">Reference proteome</keyword>
<dbReference type="OMA" id="TLPWMTM"/>
<evidence type="ECO:0000259" key="2">
    <source>
        <dbReference type="PROSITE" id="PS50011"/>
    </source>
</evidence>
<dbReference type="InterPro" id="IPR011009">
    <property type="entry name" value="Kinase-like_dom_sf"/>
</dbReference>
<dbReference type="PROSITE" id="PS50011">
    <property type="entry name" value="PROTEIN_KINASE_DOM"/>
    <property type="match status" value="1"/>
</dbReference>
<keyword evidence="1" id="KW-1133">Transmembrane helix</keyword>
<dbReference type="SUPFAM" id="SSF56112">
    <property type="entry name" value="Protein kinase-like (PK-like)"/>
    <property type="match status" value="1"/>
</dbReference>
<dbReference type="InterPro" id="IPR000719">
    <property type="entry name" value="Prot_kinase_dom"/>
</dbReference>
<proteinExistence type="predicted"/>
<evidence type="ECO:0000313" key="3">
    <source>
        <dbReference type="Proteomes" id="UP000887565"/>
    </source>
</evidence>
<dbReference type="Gene3D" id="1.10.510.10">
    <property type="entry name" value="Transferase(Phosphotransferase) domain 1"/>
    <property type="match status" value="2"/>
</dbReference>
<accession>A0A915K645</accession>
<dbReference type="WBParaSite" id="nRc.2.0.1.t33342-RA">
    <property type="protein sequence ID" value="nRc.2.0.1.t33342-RA"/>
    <property type="gene ID" value="nRc.2.0.1.g33342"/>
</dbReference>
<feature type="transmembrane region" description="Helical" evidence="1">
    <location>
        <begin position="50"/>
        <end position="78"/>
    </location>
</feature>
<organism evidence="3 4">
    <name type="scientific">Romanomermis culicivorax</name>
    <name type="common">Nematode worm</name>
    <dbReference type="NCBI Taxonomy" id="13658"/>
    <lineage>
        <taxon>Eukaryota</taxon>
        <taxon>Metazoa</taxon>
        <taxon>Ecdysozoa</taxon>
        <taxon>Nematoda</taxon>
        <taxon>Enoplea</taxon>
        <taxon>Dorylaimia</taxon>
        <taxon>Mermithida</taxon>
        <taxon>Mermithoidea</taxon>
        <taxon>Mermithidae</taxon>
        <taxon>Romanomermis</taxon>
    </lineage>
</organism>
<protein>
    <submittedName>
        <fullName evidence="4">Protein kinase domain-containing protein</fullName>
    </submittedName>
</protein>
<dbReference type="InterPro" id="IPR050235">
    <property type="entry name" value="CK1_Ser-Thr_kinase"/>
</dbReference>